<comment type="caution">
    <text evidence="1">The sequence shown here is derived from an EMBL/GenBank/DDBJ whole genome shotgun (WGS) entry which is preliminary data.</text>
</comment>
<dbReference type="Gene3D" id="1.25.40.10">
    <property type="entry name" value="Tetratricopeptide repeat domain"/>
    <property type="match status" value="1"/>
</dbReference>
<proteinExistence type="predicted"/>
<accession>A0ABT6IHJ1</accession>
<dbReference type="InterPro" id="IPR011990">
    <property type="entry name" value="TPR-like_helical_dom_sf"/>
</dbReference>
<keyword evidence="2" id="KW-1185">Reference proteome</keyword>
<reference evidence="1 2" key="1">
    <citation type="submission" date="2022-10" db="EMBL/GenBank/DDBJ databases">
        <title>A novel Pseudomonas species, isolated from Passiflora incarnata leaves.</title>
        <authorList>
            <person name="Cueva-Yesquen L.G."/>
            <person name="Fantinatti-Garboggini F."/>
        </authorList>
    </citation>
    <scope>NUCLEOTIDE SEQUENCE [LARGE SCALE GENOMIC DNA]</scope>
    <source>
        <strain evidence="1 2">CBMAI 2609</strain>
    </source>
</reference>
<dbReference type="Proteomes" id="UP001157461">
    <property type="component" value="Unassembled WGS sequence"/>
</dbReference>
<gene>
    <name evidence="1" type="ORF">OMP44_13790</name>
</gene>
<dbReference type="EMBL" id="JAPDIQ010000005">
    <property type="protein sequence ID" value="MDH4763972.1"/>
    <property type="molecule type" value="Genomic_DNA"/>
</dbReference>
<evidence type="ECO:0000313" key="2">
    <source>
        <dbReference type="Proteomes" id="UP001157461"/>
    </source>
</evidence>
<evidence type="ECO:0008006" key="3">
    <source>
        <dbReference type="Google" id="ProtNLM"/>
    </source>
</evidence>
<organism evidence="1 2">
    <name type="scientific">Pseudomonas flavocrustae</name>
    <dbReference type="NCBI Taxonomy" id="2991719"/>
    <lineage>
        <taxon>Bacteria</taxon>
        <taxon>Pseudomonadati</taxon>
        <taxon>Pseudomonadota</taxon>
        <taxon>Gammaproteobacteria</taxon>
        <taxon>Pseudomonadales</taxon>
        <taxon>Pseudomonadaceae</taxon>
        <taxon>Pseudomonas</taxon>
    </lineage>
</organism>
<evidence type="ECO:0000313" key="1">
    <source>
        <dbReference type="EMBL" id="MDH4763972.1"/>
    </source>
</evidence>
<name>A0ABT6IHJ1_9PSED</name>
<protein>
    <recommendedName>
        <fullName evidence="3">Sel1 repeat family protein</fullName>
    </recommendedName>
</protein>
<sequence length="81" mass="8897">MACFLLGKLLLEEQSAEYDVASGLHWLQVAAMQGQVSASERLADFYAWSFDAPPDPDGVMYRFWRDRALSQGGTGLKSAAP</sequence>
<dbReference type="RefSeq" id="WP_280308917.1">
    <property type="nucleotide sequence ID" value="NZ_JAPDIQ010000005.1"/>
</dbReference>